<reference evidence="1" key="1">
    <citation type="submission" date="2023-07" db="EMBL/GenBank/DDBJ databases">
        <title>Sequencing the genomes of 1000 actinobacteria strains.</title>
        <authorList>
            <person name="Klenk H.-P."/>
        </authorList>
    </citation>
    <scope>NUCLEOTIDE SEQUENCE</scope>
    <source>
        <strain evidence="1">DSM 44707</strain>
    </source>
</reference>
<evidence type="ECO:0000313" key="2">
    <source>
        <dbReference type="Proteomes" id="UP001183643"/>
    </source>
</evidence>
<dbReference type="EMBL" id="JAVDYB010000001">
    <property type="protein sequence ID" value="MDR7277701.1"/>
    <property type="molecule type" value="Genomic_DNA"/>
</dbReference>
<organism evidence="1 2">
    <name type="scientific">Catenuloplanes atrovinosus</name>
    <dbReference type="NCBI Taxonomy" id="137266"/>
    <lineage>
        <taxon>Bacteria</taxon>
        <taxon>Bacillati</taxon>
        <taxon>Actinomycetota</taxon>
        <taxon>Actinomycetes</taxon>
        <taxon>Micromonosporales</taxon>
        <taxon>Micromonosporaceae</taxon>
        <taxon>Catenuloplanes</taxon>
    </lineage>
</organism>
<evidence type="ECO:0000313" key="1">
    <source>
        <dbReference type="EMBL" id="MDR7277701.1"/>
    </source>
</evidence>
<sequence length="43" mass="4385">MTVIGAAADITIATTGHVPSRDWASVAATTLPDPDLEGMTENS</sequence>
<name>A0AAE3YTP3_9ACTN</name>
<protein>
    <submittedName>
        <fullName evidence="1">Uncharacterized protein</fullName>
    </submittedName>
</protein>
<proteinExistence type="predicted"/>
<dbReference type="Proteomes" id="UP001183643">
    <property type="component" value="Unassembled WGS sequence"/>
</dbReference>
<gene>
    <name evidence="1" type="ORF">J2S41_004479</name>
</gene>
<dbReference type="RefSeq" id="WP_310370156.1">
    <property type="nucleotide sequence ID" value="NZ_JAVDYB010000001.1"/>
</dbReference>
<comment type="caution">
    <text evidence="1">The sequence shown here is derived from an EMBL/GenBank/DDBJ whole genome shotgun (WGS) entry which is preliminary data.</text>
</comment>
<dbReference type="AlphaFoldDB" id="A0AAE3YTP3"/>
<keyword evidence="2" id="KW-1185">Reference proteome</keyword>
<accession>A0AAE3YTP3</accession>